<dbReference type="STRING" id="1071378.G0W4T8"/>
<comment type="pathway">
    <text evidence="1">Cofactor biosynthesis; FAD biosynthesis; FAD from FMN: step 1/1.</text>
</comment>
<reference evidence="14 15" key="1">
    <citation type="journal article" date="2011" name="Proc. Natl. Acad. Sci. U.S.A.">
        <title>Evolutionary erosion of yeast sex chromosomes by mating-type switching accidents.</title>
        <authorList>
            <person name="Gordon J.L."/>
            <person name="Armisen D."/>
            <person name="Proux-Wera E."/>
            <person name="Oheigeartaigh S.S."/>
            <person name="Byrne K.P."/>
            <person name="Wolfe K.H."/>
        </authorList>
    </citation>
    <scope>NUCLEOTIDE SEQUENCE [LARGE SCALE GENOMIC DNA]</scope>
    <source>
        <strain evidence="15">ATCC 10597 / BCRC 20456 / CBS 421 / NBRC 0211 / NRRL Y-12639</strain>
    </source>
</reference>
<name>G0W4T8_NAUDC</name>
<dbReference type="eggNOG" id="KOG2644">
    <property type="taxonomic scope" value="Eukaryota"/>
</dbReference>
<feature type="domain" description="Phosphoadenosine phosphosulphate reductase" evidence="13">
    <location>
        <begin position="56"/>
        <end position="231"/>
    </location>
</feature>
<comment type="catalytic activity">
    <reaction evidence="12">
        <text>FMN + ATP + H(+) = FAD + diphosphate</text>
        <dbReference type="Rhea" id="RHEA:17237"/>
        <dbReference type="ChEBI" id="CHEBI:15378"/>
        <dbReference type="ChEBI" id="CHEBI:30616"/>
        <dbReference type="ChEBI" id="CHEBI:33019"/>
        <dbReference type="ChEBI" id="CHEBI:57692"/>
        <dbReference type="ChEBI" id="CHEBI:58210"/>
        <dbReference type="EC" id="2.7.7.2"/>
    </reaction>
</comment>
<dbReference type="Proteomes" id="UP000000689">
    <property type="component" value="Chromosome 1"/>
</dbReference>
<evidence type="ECO:0000256" key="12">
    <source>
        <dbReference type="ARBA" id="ARBA00049494"/>
    </source>
</evidence>
<dbReference type="GO" id="GO:0006747">
    <property type="term" value="P:FAD biosynthetic process"/>
    <property type="evidence" value="ECO:0007669"/>
    <property type="project" value="EnsemblFungi"/>
</dbReference>
<dbReference type="EC" id="2.7.7.2" evidence="2"/>
<evidence type="ECO:0000256" key="10">
    <source>
        <dbReference type="ARBA" id="ARBA00031145"/>
    </source>
</evidence>
<evidence type="ECO:0000256" key="11">
    <source>
        <dbReference type="ARBA" id="ARBA00031871"/>
    </source>
</evidence>
<dbReference type="Pfam" id="PF01507">
    <property type="entry name" value="PAPS_reduct"/>
    <property type="match status" value="1"/>
</dbReference>
<dbReference type="KEGG" id="ndi:NDAI_0A06720"/>
<protein>
    <recommendedName>
        <fullName evidence="2">FAD synthase</fullName>
        <ecNumber evidence="2">2.7.7.2</ecNumber>
    </recommendedName>
    <alternativeName>
        <fullName evidence="10">FAD pyrophosphorylase</fullName>
    </alternativeName>
    <alternativeName>
        <fullName evidence="11">FMN adenylyltransferase</fullName>
    </alternativeName>
</protein>
<dbReference type="AlphaFoldDB" id="G0W4T8"/>
<keyword evidence="6" id="KW-0548">Nucleotidyltransferase</keyword>
<accession>G0W4T8</accession>
<keyword evidence="8" id="KW-0274">FAD</keyword>
<gene>
    <name evidence="14" type="primary">NDAI0A06720</name>
    <name evidence="14" type="ordered locus">NDAI_0A06720</name>
</gene>
<evidence type="ECO:0000259" key="13">
    <source>
        <dbReference type="Pfam" id="PF01507"/>
    </source>
</evidence>
<evidence type="ECO:0000256" key="5">
    <source>
        <dbReference type="ARBA" id="ARBA00022679"/>
    </source>
</evidence>
<dbReference type="GO" id="GO:0003919">
    <property type="term" value="F:FMN adenylyltransferase activity"/>
    <property type="evidence" value="ECO:0007669"/>
    <property type="project" value="UniProtKB-EC"/>
</dbReference>
<dbReference type="OrthoDB" id="270728at2759"/>
<evidence type="ECO:0000256" key="4">
    <source>
        <dbReference type="ARBA" id="ARBA00022643"/>
    </source>
</evidence>
<dbReference type="SUPFAM" id="SSF52402">
    <property type="entry name" value="Adenine nucleotide alpha hydrolases-like"/>
    <property type="match status" value="1"/>
</dbReference>
<dbReference type="PANTHER" id="PTHR23293:SF9">
    <property type="entry name" value="FAD SYNTHASE"/>
    <property type="match status" value="1"/>
</dbReference>
<dbReference type="GeneID" id="11494558"/>
<keyword evidence="5" id="KW-0808">Transferase</keyword>
<evidence type="ECO:0000313" key="15">
    <source>
        <dbReference type="Proteomes" id="UP000000689"/>
    </source>
</evidence>
<dbReference type="GO" id="GO:0005524">
    <property type="term" value="F:ATP binding"/>
    <property type="evidence" value="ECO:0007669"/>
    <property type="project" value="UniProtKB-KW"/>
</dbReference>
<dbReference type="InterPro" id="IPR002500">
    <property type="entry name" value="PAPS_reduct_dom"/>
</dbReference>
<dbReference type="GO" id="GO:0005737">
    <property type="term" value="C:cytoplasm"/>
    <property type="evidence" value="ECO:0007669"/>
    <property type="project" value="EnsemblFungi"/>
</dbReference>
<keyword evidence="4" id="KW-0288">FMN</keyword>
<proteinExistence type="predicted"/>
<dbReference type="OMA" id="TVFIDQE"/>
<evidence type="ECO:0000256" key="7">
    <source>
        <dbReference type="ARBA" id="ARBA00022741"/>
    </source>
</evidence>
<dbReference type="HOGENOM" id="CLU_056971_0_1_1"/>
<evidence type="ECO:0000256" key="1">
    <source>
        <dbReference type="ARBA" id="ARBA00004726"/>
    </source>
</evidence>
<evidence type="ECO:0000256" key="6">
    <source>
        <dbReference type="ARBA" id="ARBA00022695"/>
    </source>
</evidence>
<keyword evidence="9" id="KW-0067">ATP-binding</keyword>
<dbReference type="EMBL" id="HE580267">
    <property type="protein sequence ID" value="CCD22826.1"/>
    <property type="molecule type" value="Genomic_DNA"/>
</dbReference>
<dbReference type="Gene3D" id="3.40.50.620">
    <property type="entry name" value="HUPs"/>
    <property type="match status" value="1"/>
</dbReference>
<evidence type="ECO:0000256" key="3">
    <source>
        <dbReference type="ARBA" id="ARBA00022630"/>
    </source>
</evidence>
<dbReference type="InterPro" id="IPR014729">
    <property type="entry name" value="Rossmann-like_a/b/a_fold"/>
</dbReference>
<evidence type="ECO:0000256" key="2">
    <source>
        <dbReference type="ARBA" id="ARBA00012393"/>
    </source>
</evidence>
<keyword evidence="3" id="KW-0285">Flavoprotein</keyword>
<dbReference type="PANTHER" id="PTHR23293">
    <property type="entry name" value="FAD SYNTHETASE-RELATED FMN ADENYLYLTRANSFERASE"/>
    <property type="match status" value="1"/>
</dbReference>
<dbReference type="RefSeq" id="XP_003668069.1">
    <property type="nucleotide sequence ID" value="XM_003668021.1"/>
</dbReference>
<keyword evidence="15" id="KW-1185">Reference proteome</keyword>
<keyword evidence="7" id="KW-0547">Nucleotide-binding</keyword>
<evidence type="ECO:0000313" key="14">
    <source>
        <dbReference type="EMBL" id="CCD22826.1"/>
    </source>
</evidence>
<evidence type="ECO:0000256" key="8">
    <source>
        <dbReference type="ARBA" id="ARBA00022827"/>
    </source>
</evidence>
<evidence type="ECO:0000256" key="9">
    <source>
        <dbReference type="ARBA" id="ARBA00022840"/>
    </source>
</evidence>
<sequence length="314" mass="36401">MGLSEVSELCYKITESYLKLNHETSIIIETQNAIRLTRHYLLDDIFTRWSPINGEISFSYNGGKDCQVLLLLYLSCLWEFFIVNAKRSQFEAKYQKFPMEQLPTVFIDQDETFTTLENFILETSKRYNLSLYESKKEVGRNQSMADAFRDFLKIYPETKAIAIGVRSTDPYGELLKPIQKTDSNWPNFTRLQPLLHWKLANIWSFLLFSNEPICALYVHGFTSIGGIKNTIPNPYLAVQNKENKENKAPKLYFEWEIKNSFNNGESPTNKRIGTSVSYLDKADEKISIGLGQTKFFPGWYLIDDALERAGRLKK</sequence>
<organism evidence="14 15">
    <name type="scientific">Naumovozyma dairenensis (strain ATCC 10597 / BCRC 20456 / CBS 421 / NBRC 0211 / NRRL Y-12639)</name>
    <name type="common">Saccharomyces dairenensis</name>
    <dbReference type="NCBI Taxonomy" id="1071378"/>
    <lineage>
        <taxon>Eukaryota</taxon>
        <taxon>Fungi</taxon>
        <taxon>Dikarya</taxon>
        <taxon>Ascomycota</taxon>
        <taxon>Saccharomycotina</taxon>
        <taxon>Saccharomycetes</taxon>
        <taxon>Saccharomycetales</taxon>
        <taxon>Saccharomycetaceae</taxon>
        <taxon>Naumovozyma</taxon>
    </lineage>
</organism>